<proteinExistence type="predicted"/>
<evidence type="ECO:0000313" key="1">
    <source>
        <dbReference type="EMBL" id="RIA95646.1"/>
    </source>
</evidence>
<keyword evidence="2" id="KW-1185">Reference proteome</keyword>
<dbReference type="Proteomes" id="UP000265703">
    <property type="component" value="Unassembled WGS sequence"/>
</dbReference>
<protein>
    <submittedName>
        <fullName evidence="1">Uncharacterized protein</fullName>
    </submittedName>
</protein>
<dbReference type="EMBL" id="QKYT01000057">
    <property type="protein sequence ID" value="RIA95646.1"/>
    <property type="molecule type" value="Genomic_DNA"/>
</dbReference>
<evidence type="ECO:0000313" key="2">
    <source>
        <dbReference type="Proteomes" id="UP000265703"/>
    </source>
</evidence>
<name>A0A397TFD7_9GLOM</name>
<accession>A0A397TFD7</accession>
<comment type="caution">
    <text evidence="1">The sequence shown here is derived from an EMBL/GenBank/DDBJ whole genome shotgun (WGS) entry which is preliminary data.</text>
</comment>
<gene>
    <name evidence="1" type="ORF">C1645_816341</name>
</gene>
<reference evidence="1 2" key="1">
    <citation type="submission" date="2018-06" db="EMBL/GenBank/DDBJ databases">
        <title>Comparative genomics reveals the genomic features of Rhizophagus irregularis, R. cerebriforme, R. diaphanum and Gigaspora rosea, and their symbiotic lifestyle signature.</title>
        <authorList>
            <person name="Morin E."/>
            <person name="San Clemente H."/>
            <person name="Chen E.C.H."/>
            <person name="De La Providencia I."/>
            <person name="Hainaut M."/>
            <person name="Kuo A."/>
            <person name="Kohler A."/>
            <person name="Murat C."/>
            <person name="Tang N."/>
            <person name="Roy S."/>
            <person name="Loubradou J."/>
            <person name="Henrissat B."/>
            <person name="Grigoriev I.V."/>
            <person name="Corradi N."/>
            <person name="Roux C."/>
            <person name="Martin F.M."/>
        </authorList>
    </citation>
    <scope>NUCLEOTIDE SEQUENCE [LARGE SCALE GENOMIC DNA]</scope>
    <source>
        <strain evidence="1 2">DAOM 227022</strain>
    </source>
</reference>
<sequence>NLKRQSLKLLKSEFASEFETSEFKIIKSQSSRRSLKLLKSEFASEFETSEFKMSEFEL</sequence>
<feature type="non-terminal residue" evidence="1">
    <location>
        <position position="1"/>
    </location>
</feature>
<dbReference type="AlphaFoldDB" id="A0A397TFD7"/>
<organism evidence="1 2">
    <name type="scientific">Glomus cerebriforme</name>
    <dbReference type="NCBI Taxonomy" id="658196"/>
    <lineage>
        <taxon>Eukaryota</taxon>
        <taxon>Fungi</taxon>
        <taxon>Fungi incertae sedis</taxon>
        <taxon>Mucoromycota</taxon>
        <taxon>Glomeromycotina</taxon>
        <taxon>Glomeromycetes</taxon>
        <taxon>Glomerales</taxon>
        <taxon>Glomeraceae</taxon>
        <taxon>Glomus</taxon>
    </lineage>
</organism>